<feature type="binding site" evidence="7">
    <location>
        <position position="148"/>
    </location>
    <ligand>
        <name>Zn(2+)</name>
        <dbReference type="ChEBI" id="CHEBI:29105"/>
    </ligand>
</feature>
<evidence type="ECO:0000256" key="7">
    <source>
        <dbReference type="PIRSR" id="PIRSR602481-1"/>
    </source>
</evidence>
<dbReference type="EMBL" id="SNYM01000026">
    <property type="protein sequence ID" value="TDQ44121.1"/>
    <property type="molecule type" value="Genomic_DNA"/>
</dbReference>
<dbReference type="GO" id="GO:0045892">
    <property type="term" value="P:negative regulation of DNA-templated transcription"/>
    <property type="evidence" value="ECO:0007669"/>
    <property type="project" value="TreeGrafter"/>
</dbReference>
<dbReference type="PANTHER" id="PTHR33202:SF6">
    <property type="entry name" value="ZINC UPTAKE REGULATION PROTEIN"/>
    <property type="match status" value="1"/>
</dbReference>
<protein>
    <submittedName>
        <fullName evidence="9">Fur family zinc uptake transcriptional regulator</fullName>
    </submittedName>
</protein>
<sequence>MTKTLDVERIMHRAGELCSQSGARLTDKRAKLLEILVRSETPMSAYELADQYNRQAEQSMPAMSVYRILDFLEQEQLVHKLSSTNKYLACAHIACAHEHEIPQFLICRSCQKVKEIGIKSSIVEELSAQVGKAGFKLMNSQLELDCLCKACAKMENVAS</sequence>
<feature type="binding site" evidence="7">
    <location>
        <position position="110"/>
    </location>
    <ligand>
        <name>Zn(2+)</name>
        <dbReference type="ChEBI" id="CHEBI:29105"/>
    </ligand>
</feature>
<evidence type="ECO:0000313" key="9">
    <source>
        <dbReference type="EMBL" id="TDQ44121.1"/>
    </source>
</evidence>
<dbReference type="Gene3D" id="3.30.1490.190">
    <property type="match status" value="1"/>
</dbReference>
<gene>
    <name evidence="9" type="ORF">EV696_1263</name>
</gene>
<dbReference type="InterPro" id="IPR043135">
    <property type="entry name" value="Fur_C"/>
</dbReference>
<name>A0A4R6UBX8_9GAMM</name>
<dbReference type="InterPro" id="IPR002481">
    <property type="entry name" value="FUR"/>
</dbReference>
<evidence type="ECO:0000256" key="1">
    <source>
        <dbReference type="ARBA" id="ARBA00007957"/>
    </source>
</evidence>
<dbReference type="OrthoDB" id="9801127at2"/>
<evidence type="ECO:0000313" key="10">
    <source>
        <dbReference type="Proteomes" id="UP000295375"/>
    </source>
</evidence>
<keyword evidence="10" id="KW-1185">Reference proteome</keyword>
<organism evidence="9 10">
    <name type="scientific">Permianibacter aggregans</name>
    <dbReference type="NCBI Taxonomy" id="1510150"/>
    <lineage>
        <taxon>Bacteria</taxon>
        <taxon>Pseudomonadati</taxon>
        <taxon>Pseudomonadota</taxon>
        <taxon>Gammaproteobacteria</taxon>
        <taxon>Pseudomonadales</taxon>
        <taxon>Pseudomonadaceae</taxon>
        <taxon>Permianibacter</taxon>
    </lineage>
</organism>
<dbReference type="Pfam" id="PF01475">
    <property type="entry name" value="FUR"/>
    <property type="match status" value="1"/>
</dbReference>
<keyword evidence="7" id="KW-0479">Metal-binding</keyword>
<comment type="cofactor">
    <cofactor evidence="8">
        <name>Mn(2+)</name>
        <dbReference type="ChEBI" id="CHEBI:29035"/>
    </cofactor>
    <cofactor evidence="8">
        <name>Fe(2+)</name>
        <dbReference type="ChEBI" id="CHEBI:29033"/>
    </cofactor>
    <text evidence="8">Binds 1 Mn(2+) or Fe(2+) ion per subunit.</text>
</comment>
<feature type="binding site" evidence="7">
    <location>
        <position position="151"/>
    </location>
    <ligand>
        <name>Zn(2+)</name>
        <dbReference type="ChEBI" id="CHEBI:29105"/>
    </ligand>
</feature>
<feature type="binding site" evidence="8">
    <location>
        <position position="124"/>
    </location>
    <ligand>
        <name>Fe cation</name>
        <dbReference type="ChEBI" id="CHEBI:24875"/>
    </ligand>
</feature>
<accession>A0A4R6UBX8</accession>
<evidence type="ECO:0000256" key="5">
    <source>
        <dbReference type="ARBA" id="ARBA00023125"/>
    </source>
</evidence>
<keyword evidence="5" id="KW-0238">DNA-binding</keyword>
<evidence type="ECO:0000256" key="8">
    <source>
        <dbReference type="PIRSR" id="PIRSR602481-2"/>
    </source>
</evidence>
<evidence type="ECO:0000256" key="2">
    <source>
        <dbReference type="ARBA" id="ARBA00022491"/>
    </source>
</evidence>
<evidence type="ECO:0000256" key="3">
    <source>
        <dbReference type="ARBA" id="ARBA00022833"/>
    </source>
</evidence>
<proteinExistence type="inferred from homology"/>
<dbReference type="PANTHER" id="PTHR33202">
    <property type="entry name" value="ZINC UPTAKE REGULATION PROTEIN"/>
    <property type="match status" value="1"/>
</dbReference>
<evidence type="ECO:0000256" key="4">
    <source>
        <dbReference type="ARBA" id="ARBA00023015"/>
    </source>
</evidence>
<dbReference type="GO" id="GO:0000976">
    <property type="term" value="F:transcription cis-regulatory region binding"/>
    <property type="evidence" value="ECO:0007669"/>
    <property type="project" value="TreeGrafter"/>
</dbReference>
<comment type="similarity">
    <text evidence="1">Belongs to the Fur family.</text>
</comment>
<feature type="binding site" evidence="7">
    <location>
        <position position="107"/>
    </location>
    <ligand>
        <name>Zn(2+)</name>
        <dbReference type="ChEBI" id="CHEBI:29105"/>
    </ligand>
</feature>
<keyword evidence="6" id="KW-0804">Transcription</keyword>
<comment type="caution">
    <text evidence="9">The sequence shown here is derived from an EMBL/GenBank/DDBJ whole genome shotgun (WGS) entry which is preliminary data.</text>
</comment>
<evidence type="ECO:0000256" key="6">
    <source>
        <dbReference type="ARBA" id="ARBA00023163"/>
    </source>
</evidence>
<dbReference type="InterPro" id="IPR036388">
    <property type="entry name" value="WH-like_DNA-bd_sf"/>
</dbReference>
<dbReference type="AlphaFoldDB" id="A0A4R6UBX8"/>
<keyword evidence="2" id="KW-0678">Repressor</keyword>
<dbReference type="SUPFAM" id="SSF46785">
    <property type="entry name" value="Winged helix' DNA-binding domain"/>
    <property type="match status" value="1"/>
</dbReference>
<reference evidence="9 10" key="1">
    <citation type="submission" date="2019-03" db="EMBL/GenBank/DDBJ databases">
        <title>Genomic Encyclopedia of Type Strains, Phase IV (KMG-IV): sequencing the most valuable type-strain genomes for metagenomic binning, comparative biology and taxonomic classification.</title>
        <authorList>
            <person name="Goeker M."/>
        </authorList>
    </citation>
    <scope>NUCLEOTIDE SEQUENCE [LARGE SCALE GENOMIC DNA]</scope>
    <source>
        <strain evidence="9 10">DSM 103792</strain>
    </source>
</reference>
<keyword evidence="4" id="KW-0805">Transcription regulation</keyword>
<keyword evidence="8" id="KW-0408">Iron</keyword>
<dbReference type="Gene3D" id="1.10.10.10">
    <property type="entry name" value="Winged helix-like DNA-binding domain superfamily/Winged helix DNA-binding domain"/>
    <property type="match status" value="1"/>
</dbReference>
<comment type="cofactor">
    <cofactor evidence="7">
        <name>Zn(2+)</name>
        <dbReference type="ChEBI" id="CHEBI:29105"/>
    </cofactor>
    <text evidence="7">Binds 1 zinc ion per subunit.</text>
</comment>
<dbReference type="Proteomes" id="UP000295375">
    <property type="component" value="Unassembled WGS sequence"/>
</dbReference>
<dbReference type="GO" id="GO:0008270">
    <property type="term" value="F:zinc ion binding"/>
    <property type="evidence" value="ECO:0007669"/>
    <property type="project" value="TreeGrafter"/>
</dbReference>
<dbReference type="GO" id="GO:1900376">
    <property type="term" value="P:regulation of secondary metabolite biosynthetic process"/>
    <property type="evidence" value="ECO:0007669"/>
    <property type="project" value="TreeGrafter"/>
</dbReference>
<dbReference type="GO" id="GO:0005829">
    <property type="term" value="C:cytosol"/>
    <property type="evidence" value="ECO:0007669"/>
    <property type="project" value="TreeGrafter"/>
</dbReference>
<dbReference type="RefSeq" id="WP_133593363.1">
    <property type="nucleotide sequence ID" value="NZ_CP037953.1"/>
</dbReference>
<dbReference type="GO" id="GO:0003700">
    <property type="term" value="F:DNA-binding transcription factor activity"/>
    <property type="evidence" value="ECO:0007669"/>
    <property type="project" value="InterPro"/>
</dbReference>
<dbReference type="InterPro" id="IPR036390">
    <property type="entry name" value="WH_DNA-bd_sf"/>
</dbReference>
<keyword evidence="3 7" id="KW-0862">Zinc</keyword>